<evidence type="ECO:0000313" key="1">
    <source>
        <dbReference type="EMBL" id="TGO14986.1"/>
    </source>
</evidence>
<name>A0A4Z1ERQ3_9HELO</name>
<accession>A0A4Z1ERQ3</accession>
<proteinExistence type="predicted"/>
<comment type="caution">
    <text evidence="1">The sequence shown here is derived from an EMBL/GenBank/DDBJ whole genome shotgun (WGS) entry which is preliminary data.</text>
</comment>
<reference evidence="1 2" key="1">
    <citation type="submission" date="2017-12" db="EMBL/GenBank/DDBJ databases">
        <title>Comparative genomics of Botrytis spp.</title>
        <authorList>
            <person name="Valero-Jimenez C.A."/>
            <person name="Tapia P."/>
            <person name="Veloso J."/>
            <person name="Silva-Moreno E."/>
            <person name="Staats M."/>
            <person name="Valdes J.H."/>
            <person name="Van Kan J.A.L."/>
        </authorList>
    </citation>
    <scope>NUCLEOTIDE SEQUENCE [LARGE SCALE GENOMIC DNA]</scope>
    <source>
        <strain evidence="1 2">Bt9001</strain>
    </source>
</reference>
<dbReference type="AlphaFoldDB" id="A0A4Z1ERQ3"/>
<keyword evidence="2" id="KW-1185">Reference proteome</keyword>
<sequence>MSLLRIAYQLLKILTGDMVLSQLFCLHGNSLRKAREVSNIDEAVSYVQNQTPSVFSGKINFGTFAGYRRSINVPIYYRVVNSVIFDTTAENFKRDSFYYQATDVTGKE</sequence>
<dbReference type="Proteomes" id="UP000297777">
    <property type="component" value="Unassembled WGS sequence"/>
</dbReference>
<protein>
    <submittedName>
        <fullName evidence="1">Uncharacterized protein</fullName>
    </submittedName>
</protein>
<gene>
    <name evidence="1" type="ORF">BTUL_0046g00630</name>
</gene>
<evidence type="ECO:0000313" key="2">
    <source>
        <dbReference type="Proteomes" id="UP000297777"/>
    </source>
</evidence>
<dbReference type="EMBL" id="PQXH01000046">
    <property type="protein sequence ID" value="TGO14986.1"/>
    <property type="molecule type" value="Genomic_DNA"/>
</dbReference>
<organism evidence="1 2">
    <name type="scientific">Botrytis tulipae</name>
    <dbReference type="NCBI Taxonomy" id="87230"/>
    <lineage>
        <taxon>Eukaryota</taxon>
        <taxon>Fungi</taxon>
        <taxon>Dikarya</taxon>
        <taxon>Ascomycota</taxon>
        <taxon>Pezizomycotina</taxon>
        <taxon>Leotiomycetes</taxon>
        <taxon>Helotiales</taxon>
        <taxon>Sclerotiniaceae</taxon>
        <taxon>Botrytis</taxon>
    </lineage>
</organism>